<dbReference type="EMBL" id="NOIG01000004">
    <property type="protein sequence ID" value="OYD50944.1"/>
    <property type="molecule type" value="Genomic_DNA"/>
</dbReference>
<keyword evidence="2" id="KW-1185">Reference proteome</keyword>
<evidence type="ECO:0000313" key="1">
    <source>
        <dbReference type="EMBL" id="OYD50944.1"/>
    </source>
</evidence>
<proteinExistence type="predicted"/>
<organism evidence="1 2">
    <name type="scientific">Acidovorax kalamii</name>
    <dbReference type="NCBI Taxonomy" id="2004485"/>
    <lineage>
        <taxon>Bacteria</taxon>
        <taxon>Pseudomonadati</taxon>
        <taxon>Pseudomonadota</taxon>
        <taxon>Betaproteobacteria</taxon>
        <taxon>Burkholderiales</taxon>
        <taxon>Comamonadaceae</taxon>
        <taxon>Acidovorax</taxon>
    </lineage>
</organism>
<evidence type="ECO:0000313" key="2">
    <source>
        <dbReference type="Proteomes" id="UP000215441"/>
    </source>
</evidence>
<protein>
    <submittedName>
        <fullName evidence="1">CopG family transcriptional regulator</fullName>
    </submittedName>
</protein>
<dbReference type="OrthoDB" id="5797229at2"/>
<name>A0A235EPJ7_9BURK</name>
<reference evidence="1 2" key="1">
    <citation type="submission" date="2017-07" db="EMBL/GenBank/DDBJ databases">
        <title>Acidovorax KNDSW TSA 6 genome sequence and assembly.</title>
        <authorList>
            <person name="Mayilraj S."/>
        </authorList>
    </citation>
    <scope>NUCLEOTIDE SEQUENCE [LARGE SCALE GENOMIC DNA]</scope>
    <source>
        <strain evidence="1 2">KNDSW-TSA6</strain>
    </source>
</reference>
<comment type="caution">
    <text evidence="1">The sequence shown here is derived from an EMBL/GenBank/DDBJ whole genome shotgun (WGS) entry which is preliminary data.</text>
</comment>
<dbReference type="Proteomes" id="UP000215441">
    <property type="component" value="Unassembled WGS sequence"/>
</dbReference>
<dbReference type="RefSeq" id="WP_094286514.1">
    <property type="nucleotide sequence ID" value="NZ_NOIG01000004.1"/>
</dbReference>
<accession>A0A235EPJ7</accession>
<sequence>MKNVTVTMDDAVAEWVRVEAARRGSSVSRLLGEWLAEKMRQEDAYAQAMREALGFESWGTSSGPYVPRETLFLR</sequence>
<gene>
    <name evidence="1" type="ORF">CBY09_03615</name>
</gene>
<dbReference type="AlphaFoldDB" id="A0A235EPJ7"/>